<dbReference type="Proteomes" id="UP001314169">
    <property type="component" value="Chromosome 9"/>
</dbReference>
<sequence>MGRGWEGAGVGKVYQISSISYCVWWAAAWGELGTRTAIGFFSERSLPRRRGRPTTPQVPSLLWQTWTWTVGPFPLPEQAEPGSASPCPGRGRRVCVCQGRKKGGSVILLENKLHPLSIFIKEDPERSSTRPGVCELNGDVSLFSFFNFCFCSLFSLLKKSFILLFILLFLVTKTKLRNRKAVFQADSQLRVVETLHGRIGAIVSVRSSESV</sequence>
<organism evidence="2 3">
    <name type="scientific">Pipistrellus nathusii</name>
    <name type="common">Nathusius' pipistrelle</name>
    <dbReference type="NCBI Taxonomy" id="59473"/>
    <lineage>
        <taxon>Eukaryota</taxon>
        <taxon>Metazoa</taxon>
        <taxon>Chordata</taxon>
        <taxon>Craniata</taxon>
        <taxon>Vertebrata</taxon>
        <taxon>Euteleostomi</taxon>
        <taxon>Mammalia</taxon>
        <taxon>Eutheria</taxon>
        <taxon>Laurasiatheria</taxon>
        <taxon>Chiroptera</taxon>
        <taxon>Yangochiroptera</taxon>
        <taxon>Vespertilionidae</taxon>
        <taxon>Pipistrellus</taxon>
    </lineage>
</organism>
<reference evidence="2" key="1">
    <citation type="submission" date="2023-12" db="EMBL/GenBank/DDBJ databases">
        <authorList>
            <person name="Brown T."/>
        </authorList>
    </citation>
    <scope>NUCLEOTIDE SEQUENCE</scope>
</reference>
<dbReference type="EMBL" id="OY882866">
    <property type="protein sequence ID" value="CAK6449468.1"/>
    <property type="molecule type" value="Genomic_DNA"/>
</dbReference>
<feature type="transmembrane region" description="Helical" evidence="1">
    <location>
        <begin position="145"/>
        <end position="171"/>
    </location>
</feature>
<proteinExistence type="predicted"/>
<name>A0ABP0AIG7_PIPNA</name>
<evidence type="ECO:0000256" key="1">
    <source>
        <dbReference type="SAM" id="Phobius"/>
    </source>
</evidence>
<gene>
    <name evidence="2" type="ORF">MPIPNATIZW_LOCUS17774</name>
</gene>
<evidence type="ECO:0000313" key="3">
    <source>
        <dbReference type="Proteomes" id="UP001314169"/>
    </source>
</evidence>
<keyword evidence="1" id="KW-0472">Membrane</keyword>
<keyword evidence="1" id="KW-1133">Transmembrane helix</keyword>
<accession>A0ABP0AIG7</accession>
<keyword evidence="3" id="KW-1185">Reference proteome</keyword>
<keyword evidence="1" id="KW-0812">Transmembrane</keyword>
<evidence type="ECO:0000313" key="2">
    <source>
        <dbReference type="EMBL" id="CAK6449468.1"/>
    </source>
</evidence>
<protein>
    <submittedName>
        <fullName evidence="2">Uncharacterized protein</fullName>
    </submittedName>
</protein>